<evidence type="ECO:0000313" key="3">
    <source>
        <dbReference type="Proteomes" id="UP000664699"/>
    </source>
</evidence>
<evidence type="ECO:0000256" key="1">
    <source>
        <dbReference type="SAM" id="Phobius"/>
    </source>
</evidence>
<gene>
    <name evidence="2" type="ORF">JZX89_25720</name>
</gene>
<protein>
    <submittedName>
        <fullName evidence="2">Uncharacterized protein</fullName>
    </submittedName>
</protein>
<accession>A0ABS3EQA1</accession>
<reference evidence="2 3" key="1">
    <citation type="submission" date="2021-03" db="EMBL/GenBank/DDBJ databases">
        <title>Whole genome sequence of Agrobacterium sp. strain Rnr.</title>
        <authorList>
            <person name="Mafakheri H."/>
            <person name="Taghavi S.M."/>
            <person name="Nemanja K."/>
            <person name="Osdaghi E."/>
        </authorList>
    </citation>
    <scope>NUCLEOTIDE SEQUENCE [LARGE SCALE GENOMIC DNA]</scope>
    <source>
        <strain evidence="2 3">Rnr</strain>
    </source>
</reference>
<proteinExistence type="predicted"/>
<dbReference type="Proteomes" id="UP000664699">
    <property type="component" value="Unassembled WGS sequence"/>
</dbReference>
<keyword evidence="3" id="KW-1185">Reference proteome</keyword>
<dbReference type="RefSeq" id="WP_207135760.1">
    <property type="nucleotide sequence ID" value="NZ_JAFLNA010000018.1"/>
</dbReference>
<organism evidence="2 3">
    <name type="scientific">Agrobacterium burrii</name>
    <dbReference type="NCBI Taxonomy" id="2815339"/>
    <lineage>
        <taxon>Bacteria</taxon>
        <taxon>Pseudomonadati</taxon>
        <taxon>Pseudomonadota</taxon>
        <taxon>Alphaproteobacteria</taxon>
        <taxon>Hyphomicrobiales</taxon>
        <taxon>Rhizobiaceae</taxon>
        <taxon>Rhizobium/Agrobacterium group</taxon>
        <taxon>Agrobacterium</taxon>
        <taxon>Agrobacterium tumefaciens complex</taxon>
    </lineage>
</organism>
<keyword evidence="1" id="KW-1133">Transmembrane helix</keyword>
<keyword evidence="1" id="KW-0472">Membrane</keyword>
<sequence length="85" mass="9711">MNMLDAYILENIPPVLRTGVGALIAIFIVIFFIRKIVGMVVIATLIIAGWILWSDPALLKSGQETVFRYLDEWQHGSPDEDRPRW</sequence>
<name>A0ABS3EQA1_9HYPH</name>
<dbReference type="EMBL" id="JAFLNA010000018">
    <property type="protein sequence ID" value="MBO0134140.1"/>
    <property type="molecule type" value="Genomic_DNA"/>
</dbReference>
<keyword evidence="1" id="KW-0812">Transmembrane</keyword>
<evidence type="ECO:0000313" key="2">
    <source>
        <dbReference type="EMBL" id="MBO0134140.1"/>
    </source>
</evidence>
<comment type="caution">
    <text evidence="2">The sequence shown here is derived from an EMBL/GenBank/DDBJ whole genome shotgun (WGS) entry which is preliminary data.</text>
</comment>
<feature type="transmembrane region" description="Helical" evidence="1">
    <location>
        <begin position="20"/>
        <end position="53"/>
    </location>
</feature>